<sequence length="59" mass="6776">MIQLFINEGSKYLSISSDLTTSSSTYFLMPDLSSCRKYFIYTFSCLIVTIQDQTPVIYT</sequence>
<name>A0A2P6Q301_ROSCH</name>
<reference evidence="1 2" key="1">
    <citation type="journal article" date="2018" name="Nat. Genet.">
        <title>The Rosa genome provides new insights in the design of modern roses.</title>
        <authorList>
            <person name="Bendahmane M."/>
        </authorList>
    </citation>
    <scope>NUCLEOTIDE SEQUENCE [LARGE SCALE GENOMIC DNA]</scope>
    <source>
        <strain evidence="2">cv. Old Blush</strain>
    </source>
</reference>
<dbReference type="Gramene" id="PRQ28565">
    <property type="protein sequence ID" value="PRQ28565"/>
    <property type="gene ID" value="RchiOBHm_Chr5g0004421"/>
</dbReference>
<comment type="caution">
    <text evidence="1">The sequence shown here is derived from an EMBL/GenBank/DDBJ whole genome shotgun (WGS) entry which is preliminary data.</text>
</comment>
<protein>
    <submittedName>
        <fullName evidence="1">Uncharacterized protein</fullName>
    </submittedName>
</protein>
<organism evidence="1 2">
    <name type="scientific">Rosa chinensis</name>
    <name type="common">China rose</name>
    <dbReference type="NCBI Taxonomy" id="74649"/>
    <lineage>
        <taxon>Eukaryota</taxon>
        <taxon>Viridiplantae</taxon>
        <taxon>Streptophyta</taxon>
        <taxon>Embryophyta</taxon>
        <taxon>Tracheophyta</taxon>
        <taxon>Spermatophyta</taxon>
        <taxon>Magnoliopsida</taxon>
        <taxon>eudicotyledons</taxon>
        <taxon>Gunneridae</taxon>
        <taxon>Pentapetalae</taxon>
        <taxon>rosids</taxon>
        <taxon>fabids</taxon>
        <taxon>Rosales</taxon>
        <taxon>Rosaceae</taxon>
        <taxon>Rosoideae</taxon>
        <taxon>Rosoideae incertae sedis</taxon>
        <taxon>Rosa</taxon>
    </lineage>
</organism>
<dbReference type="Proteomes" id="UP000238479">
    <property type="component" value="Chromosome 5"/>
</dbReference>
<gene>
    <name evidence="1" type="ORF">RchiOBHm_Chr5g0004421</name>
</gene>
<dbReference type="EMBL" id="PDCK01000043">
    <property type="protein sequence ID" value="PRQ28565.1"/>
    <property type="molecule type" value="Genomic_DNA"/>
</dbReference>
<keyword evidence="2" id="KW-1185">Reference proteome</keyword>
<dbReference type="AlphaFoldDB" id="A0A2P6Q301"/>
<evidence type="ECO:0000313" key="1">
    <source>
        <dbReference type="EMBL" id="PRQ28565.1"/>
    </source>
</evidence>
<evidence type="ECO:0000313" key="2">
    <source>
        <dbReference type="Proteomes" id="UP000238479"/>
    </source>
</evidence>
<proteinExistence type="predicted"/>
<accession>A0A2P6Q301</accession>